<reference evidence="2 3" key="1">
    <citation type="submission" date="2023-12" db="EMBL/GenBank/DDBJ databases">
        <title>A high-quality genome assembly for Dillenia turbinata (Dilleniales).</title>
        <authorList>
            <person name="Chanderbali A."/>
        </authorList>
    </citation>
    <scope>NUCLEOTIDE SEQUENCE [LARGE SCALE GENOMIC DNA]</scope>
    <source>
        <strain evidence="2">LSX21</strain>
        <tissue evidence="2">Leaf</tissue>
    </source>
</reference>
<dbReference type="InterPro" id="IPR000529">
    <property type="entry name" value="Ribosomal_bS6"/>
</dbReference>
<dbReference type="GO" id="GO:0005840">
    <property type="term" value="C:ribosome"/>
    <property type="evidence" value="ECO:0007669"/>
    <property type="project" value="InterPro"/>
</dbReference>
<dbReference type="InterPro" id="IPR035980">
    <property type="entry name" value="Ribosomal_bS6_sf"/>
</dbReference>
<protein>
    <submittedName>
        <fullName evidence="2">Uncharacterized protein</fullName>
    </submittedName>
</protein>
<name>A0AAN8ZA28_9MAGN</name>
<dbReference type="Pfam" id="PF01250">
    <property type="entry name" value="Ribosomal_S6"/>
    <property type="match status" value="1"/>
</dbReference>
<dbReference type="GO" id="GO:0003735">
    <property type="term" value="F:structural constituent of ribosome"/>
    <property type="evidence" value="ECO:0007669"/>
    <property type="project" value="InterPro"/>
</dbReference>
<dbReference type="EMBL" id="JBAMMX010000012">
    <property type="protein sequence ID" value="KAK6930317.1"/>
    <property type="molecule type" value="Genomic_DNA"/>
</dbReference>
<evidence type="ECO:0000313" key="2">
    <source>
        <dbReference type="EMBL" id="KAK6930317.1"/>
    </source>
</evidence>
<dbReference type="GO" id="GO:0019843">
    <property type="term" value="F:rRNA binding"/>
    <property type="evidence" value="ECO:0007669"/>
    <property type="project" value="InterPro"/>
</dbReference>
<evidence type="ECO:0000313" key="3">
    <source>
        <dbReference type="Proteomes" id="UP001370490"/>
    </source>
</evidence>
<comment type="similarity">
    <text evidence="1">Belongs to the bacterial ribosomal protein bS6 family.</text>
</comment>
<sequence>GSFSSCRISCRRVRKSVIVEAKKKNKVDSQSFVAKPDEATGPFPEALLLKEKKVEKMENFFLSLQMLKKVKLGEIKLSEFLNLQLEGDQNLERMRHYEVVYLIHEKHFEEVESVNTKVQGNIYISISISQERRKLNDWGMRRVAYNIKKATNANYIFDEL</sequence>
<dbReference type="Gene3D" id="3.30.70.60">
    <property type="match status" value="1"/>
</dbReference>
<dbReference type="Proteomes" id="UP001370490">
    <property type="component" value="Unassembled WGS sequence"/>
</dbReference>
<proteinExistence type="inferred from homology"/>
<organism evidence="2 3">
    <name type="scientific">Dillenia turbinata</name>
    <dbReference type="NCBI Taxonomy" id="194707"/>
    <lineage>
        <taxon>Eukaryota</taxon>
        <taxon>Viridiplantae</taxon>
        <taxon>Streptophyta</taxon>
        <taxon>Embryophyta</taxon>
        <taxon>Tracheophyta</taxon>
        <taxon>Spermatophyta</taxon>
        <taxon>Magnoliopsida</taxon>
        <taxon>eudicotyledons</taxon>
        <taxon>Gunneridae</taxon>
        <taxon>Pentapetalae</taxon>
        <taxon>Dilleniales</taxon>
        <taxon>Dilleniaceae</taxon>
        <taxon>Dillenia</taxon>
    </lineage>
</organism>
<evidence type="ECO:0000256" key="1">
    <source>
        <dbReference type="ARBA" id="ARBA00009512"/>
    </source>
</evidence>
<gene>
    <name evidence="2" type="ORF">RJ641_004411</name>
</gene>
<keyword evidence="3" id="KW-1185">Reference proteome</keyword>
<dbReference type="AlphaFoldDB" id="A0AAN8ZA28"/>
<comment type="caution">
    <text evidence="2">The sequence shown here is derived from an EMBL/GenBank/DDBJ whole genome shotgun (WGS) entry which is preliminary data.</text>
</comment>
<dbReference type="GO" id="GO:0006412">
    <property type="term" value="P:translation"/>
    <property type="evidence" value="ECO:0007669"/>
    <property type="project" value="InterPro"/>
</dbReference>
<dbReference type="SUPFAM" id="SSF54995">
    <property type="entry name" value="Ribosomal protein S6"/>
    <property type="match status" value="1"/>
</dbReference>
<dbReference type="InterPro" id="IPR014717">
    <property type="entry name" value="Transl_elong_EF1B/ribsomal_bS6"/>
</dbReference>
<feature type="non-terminal residue" evidence="2">
    <location>
        <position position="1"/>
    </location>
</feature>
<accession>A0AAN8ZA28</accession>